<dbReference type="EMBL" id="BSXW01000181">
    <property type="protein sequence ID" value="GMF14079.1"/>
    <property type="molecule type" value="Genomic_DNA"/>
</dbReference>
<dbReference type="InterPro" id="IPR052086">
    <property type="entry name" value="Mannan_Polymerase_Subunit"/>
</dbReference>
<reference evidence="2" key="1">
    <citation type="submission" date="2023-04" db="EMBL/GenBank/DDBJ databases">
        <title>Phytophthora lilii NBRC 32176.</title>
        <authorList>
            <person name="Ichikawa N."/>
            <person name="Sato H."/>
            <person name="Tonouchi N."/>
        </authorList>
    </citation>
    <scope>NUCLEOTIDE SEQUENCE</scope>
    <source>
        <strain evidence="2">NBRC 32176</strain>
    </source>
</reference>
<accession>A0A9W6WS62</accession>
<organism evidence="2 3">
    <name type="scientific">Phytophthora lilii</name>
    <dbReference type="NCBI Taxonomy" id="2077276"/>
    <lineage>
        <taxon>Eukaryota</taxon>
        <taxon>Sar</taxon>
        <taxon>Stramenopiles</taxon>
        <taxon>Oomycota</taxon>
        <taxon>Peronosporomycetes</taxon>
        <taxon>Peronosporales</taxon>
        <taxon>Peronosporaceae</taxon>
        <taxon>Phytophthora</taxon>
    </lineage>
</organism>
<protein>
    <submittedName>
        <fullName evidence="2">Unnamed protein product</fullName>
    </submittedName>
</protein>
<dbReference type="Proteomes" id="UP001165083">
    <property type="component" value="Unassembled WGS sequence"/>
</dbReference>
<dbReference type="PANTHER" id="PTHR43083">
    <property type="entry name" value="MANNAN POLYMERASE II"/>
    <property type="match status" value="1"/>
</dbReference>
<name>A0A9W6WS62_9STRA</name>
<dbReference type="InterPro" id="IPR029044">
    <property type="entry name" value="Nucleotide-diphossugar_trans"/>
</dbReference>
<comment type="similarity">
    <text evidence="1">Belongs to the ANP1/MMN9/VAN1 family.</text>
</comment>
<evidence type="ECO:0000256" key="1">
    <source>
        <dbReference type="ARBA" id="ARBA00037964"/>
    </source>
</evidence>
<comment type="caution">
    <text evidence="2">The sequence shown here is derived from an EMBL/GenBank/DDBJ whole genome shotgun (WGS) entry which is preliminary data.</text>
</comment>
<dbReference type="OrthoDB" id="204164at2759"/>
<evidence type="ECO:0000313" key="3">
    <source>
        <dbReference type="Proteomes" id="UP001165083"/>
    </source>
</evidence>
<evidence type="ECO:0000313" key="2">
    <source>
        <dbReference type="EMBL" id="GMF14079.1"/>
    </source>
</evidence>
<gene>
    <name evidence="2" type="ORF">Plil01_000448700</name>
</gene>
<dbReference type="PANTHER" id="PTHR43083:SF6">
    <property type="entry name" value="MANNAN POLYMERASE COMPLEXES SUBUNIT MNN9"/>
    <property type="match status" value="1"/>
</dbReference>
<proteinExistence type="inferred from homology"/>
<dbReference type="AlphaFoldDB" id="A0A9W6WS62"/>
<keyword evidence="3" id="KW-1185">Reference proteome</keyword>
<dbReference type="Gene3D" id="3.90.550.10">
    <property type="entry name" value="Spore Coat Polysaccharide Biosynthesis Protein SpsA, Chain A"/>
    <property type="match status" value="2"/>
</dbReference>
<sequence length="414" mass="46954">MMSGDAATVTQHSLYISSRMAKFVRSQRAGKLNRPGIILACTGLMGFSLWTQLRVGPQAAEPTVRFVRLEGEDTQHTENDLNLATTPKPAITTHQQLPASTPQASHSSSYEESDVKKELPVTSVLHPITPEQPPLNPNVAFRTKSAEDVSFTEYEEEFPQHGKSEPGRRYRIENRNLIIQPDNREKDSVLIMCVFNNEDSWGDNRSVVDFFKLVGAFDYPASKISISLLTSSPLEFDRAKVLFKTYIQHYPQLSTWHQHVVWVDADVSVIPPHLLPKMARSGLDILMPICYSMFRGKWINYDQNAWVGQRIVRPASHADEHFMPGPLRVKLLDQVDDKSKPFTPLDSVGGTMLYVRADVHRHGVMFPMHYVIGSEWGREGYDGIETEGLCYTAHFLGFKCWGMFNESIQHTDEF</sequence>
<dbReference type="Pfam" id="PF03452">
    <property type="entry name" value="Anp1"/>
    <property type="match status" value="1"/>
</dbReference>